<reference evidence="4 5" key="1">
    <citation type="submission" date="2020-08" db="EMBL/GenBank/DDBJ databases">
        <title>Genomic Encyclopedia of Type Strains, Phase IV (KMG-IV): sequencing the most valuable type-strain genomes for metagenomic binning, comparative biology and taxonomic classification.</title>
        <authorList>
            <person name="Goeker M."/>
        </authorList>
    </citation>
    <scope>NUCLEOTIDE SEQUENCE [LARGE SCALE GENOMIC DNA]</scope>
    <source>
        <strain evidence="4 5">DSM 12251</strain>
    </source>
</reference>
<dbReference type="Proteomes" id="UP000534294">
    <property type="component" value="Unassembled WGS sequence"/>
</dbReference>
<gene>
    <name evidence="4" type="ORF">HNQ64_002562</name>
</gene>
<evidence type="ECO:0000313" key="5">
    <source>
        <dbReference type="Proteomes" id="UP000534294"/>
    </source>
</evidence>
<feature type="compositionally biased region" description="Basic and acidic residues" evidence="2">
    <location>
        <begin position="96"/>
        <end position="118"/>
    </location>
</feature>
<keyword evidence="5" id="KW-1185">Reference proteome</keyword>
<keyword evidence="1" id="KW-0175">Coiled coil</keyword>
<evidence type="ECO:0000256" key="2">
    <source>
        <dbReference type="SAM" id="MobiDB-lite"/>
    </source>
</evidence>
<dbReference type="EMBL" id="JACHIF010000004">
    <property type="protein sequence ID" value="MBB5038304.1"/>
    <property type="molecule type" value="Genomic_DNA"/>
</dbReference>
<proteinExistence type="predicted"/>
<feature type="coiled-coil region" evidence="1">
    <location>
        <begin position="34"/>
        <end position="61"/>
    </location>
</feature>
<name>A0A7W7YLJ3_9BACT</name>
<sequence length="330" mass="36809">MKSLLHTTVFLATCLATTTWGQAPATPGMPQPGTALTEAQVNSVMTQLKELENQILQMRGNTLGTILAKLRAAMASDQAAMSLFLECSNIVNNERKEVDKSEARERQAKMENRNKGRDADEDGDVGFAVRLGIQYLVLTLEAHEAKEEDFKKMVPKLQEYINTVVAAAPKLKGRAYSQLSNALSPNNAIIEAFSLSRYLNRKEWSQRPADIGSMYMLTLLPLAAETNKESLPALWDARITAEGVFRKEQMFAPEFELWTQNELPTLRWQRAFYLYEKGPSTINALADMLKLIKENPGHPDAPTWVKSLRQLVNQSAPEQKSANIEPPSGS</sequence>
<organism evidence="4 5">
    <name type="scientific">Prosthecobacter dejongeii</name>
    <dbReference type="NCBI Taxonomy" id="48465"/>
    <lineage>
        <taxon>Bacteria</taxon>
        <taxon>Pseudomonadati</taxon>
        <taxon>Verrucomicrobiota</taxon>
        <taxon>Verrucomicrobiia</taxon>
        <taxon>Verrucomicrobiales</taxon>
        <taxon>Verrucomicrobiaceae</taxon>
        <taxon>Prosthecobacter</taxon>
    </lineage>
</organism>
<evidence type="ECO:0000313" key="4">
    <source>
        <dbReference type="EMBL" id="MBB5038304.1"/>
    </source>
</evidence>
<comment type="caution">
    <text evidence="4">The sequence shown here is derived from an EMBL/GenBank/DDBJ whole genome shotgun (WGS) entry which is preliminary data.</text>
</comment>
<evidence type="ECO:0000256" key="1">
    <source>
        <dbReference type="SAM" id="Coils"/>
    </source>
</evidence>
<keyword evidence="3" id="KW-0732">Signal</keyword>
<protein>
    <submittedName>
        <fullName evidence="4">Uncharacterized protein</fullName>
    </submittedName>
</protein>
<dbReference type="AlphaFoldDB" id="A0A7W7YLJ3"/>
<dbReference type="RefSeq" id="WP_184208975.1">
    <property type="nucleotide sequence ID" value="NZ_JACHIF010000004.1"/>
</dbReference>
<feature type="region of interest" description="Disordered" evidence="2">
    <location>
        <begin position="96"/>
        <end position="121"/>
    </location>
</feature>
<feature type="signal peptide" evidence="3">
    <location>
        <begin position="1"/>
        <end position="25"/>
    </location>
</feature>
<accession>A0A7W7YLJ3</accession>
<evidence type="ECO:0000256" key="3">
    <source>
        <dbReference type="SAM" id="SignalP"/>
    </source>
</evidence>
<feature type="chain" id="PRO_5031045403" evidence="3">
    <location>
        <begin position="26"/>
        <end position="330"/>
    </location>
</feature>